<comment type="caution">
    <text evidence="1">The sequence shown here is derived from an EMBL/GenBank/DDBJ whole genome shotgun (WGS) entry which is preliminary data.</text>
</comment>
<evidence type="ECO:0000313" key="2">
    <source>
        <dbReference type="Proteomes" id="UP001220662"/>
    </source>
</evidence>
<sequence length="129" mass="14610">MANLKRFTLKDDWKDWKIVLEVDLEQLTSERATEINEFWSGDDDRLDDADGNVVHAVIKLAAERLVYALLERGGAVVRDGEQSKIWTLDYLHDQEGWGGAEEGDLFGWCGIRLVSADVQVELDLEFQGA</sequence>
<protein>
    <submittedName>
        <fullName evidence="1">DUF2528 family protein</fullName>
    </submittedName>
</protein>
<dbReference type="EMBL" id="JARJLR010000483">
    <property type="protein sequence ID" value="MDF3845771.1"/>
    <property type="molecule type" value="Genomic_DNA"/>
</dbReference>
<dbReference type="AlphaFoldDB" id="A0AAW6PHQ2"/>
<gene>
    <name evidence="1" type="ORF">P3W55_29030</name>
</gene>
<accession>A0AAW6PHQ2</accession>
<proteinExistence type="predicted"/>
<dbReference type="RefSeq" id="WP_276216119.1">
    <property type="nucleotide sequence ID" value="NZ_JARJLR010000483.1"/>
</dbReference>
<reference evidence="1" key="1">
    <citation type="submission" date="2023-03" db="EMBL/GenBank/DDBJ databases">
        <title>Draft assemblies of triclosan tolerant bacteria isolated from returned activated sludge.</title>
        <authorList>
            <person name="Van Hamelsveld S."/>
        </authorList>
    </citation>
    <scope>NUCLEOTIDE SEQUENCE</scope>
    <source>
        <strain evidence="1">GW210015_S63</strain>
    </source>
</reference>
<organism evidence="1 2">
    <name type="scientific">Pseudomonas citronellolis</name>
    <dbReference type="NCBI Taxonomy" id="53408"/>
    <lineage>
        <taxon>Bacteria</taxon>
        <taxon>Pseudomonadati</taxon>
        <taxon>Pseudomonadota</taxon>
        <taxon>Gammaproteobacteria</taxon>
        <taxon>Pseudomonadales</taxon>
        <taxon>Pseudomonadaceae</taxon>
        <taxon>Pseudomonas</taxon>
    </lineage>
</organism>
<name>A0AAW6PHQ2_9PSED</name>
<evidence type="ECO:0000313" key="1">
    <source>
        <dbReference type="EMBL" id="MDF3845771.1"/>
    </source>
</evidence>
<dbReference type="Pfam" id="PF10800">
    <property type="entry name" value="DUF2528"/>
    <property type="match status" value="1"/>
</dbReference>
<dbReference type="Proteomes" id="UP001220662">
    <property type="component" value="Unassembled WGS sequence"/>
</dbReference>
<dbReference type="InterPro" id="IPR024252">
    <property type="entry name" value="DUF2528"/>
</dbReference>